<evidence type="ECO:0000256" key="3">
    <source>
        <dbReference type="ARBA" id="ARBA00022679"/>
    </source>
</evidence>
<feature type="binding site" evidence="7">
    <location>
        <position position="106"/>
    </location>
    <ligand>
        <name>ATP</name>
        <dbReference type="ChEBI" id="CHEBI:30616"/>
    </ligand>
</feature>
<dbReference type="GO" id="GO:0006228">
    <property type="term" value="P:UTP biosynthetic process"/>
    <property type="evidence" value="ECO:0007669"/>
    <property type="project" value="InterPro"/>
</dbReference>
<dbReference type="SMART" id="SM00562">
    <property type="entry name" value="NDK"/>
    <property type="match status" value="1"/>
</dbReference>
<organism evidence="11 12">
    <name type="scientific">Eimeria maxima</name>
    <name type="common">Coccidian parasite</name>
    <dbReference type="NCBI Taxonomy" id="5804"/>
    <lineage>
        <taxon>Eukaryota</taxon>
        <taxon>Sar</taxon>
        <taxon>Alveolata</taxon>
        <taxon>Apicomplexa</taxon>
        <taxon>Conoidasida</taxon>
        <taxon>Coccidia</taxon>
        <taxon>Eucoccidiorida</taxon>
        <taxon>Eimeriorina</taxon>
        <taxon>Eimeriidae</taxon>
        <taxon>Eimeria</taxon>
    </lineage>
</organism>
<dbReference type="PROSITE" id="PS51374">
    <property type="entry name" value="NDPK_LIKE"/>
    <property type="match status" value="1"/>
</dbReference>
<dbReference type="AlphaFoldDB" id="U6M800"/>
<comment type="similarity">
    <text evidence="2 7 8">Belongs to the NDK family.</text>
</comment>
<feature type="active site" description="Pros-phosphohistidine intermediate" evidence="7">
    <location>
        <position position="119"/>
    </location>
</feature>
<dbReference type="CDD" id="cd04413">
    <property type="entry name" value="NDPk_I"/>
    <property type="match status" value="1"/>
</dbReference>
<proteinExistence type="inferred from homology"/>
<keyword evidence="3 9" id="KW-0808">Transferase</keyword>
<dbReference type="GeneID" id="25339595"/>
<comment type="catalytic activity">
    <reaction evidence="9">
        <text>a 2'-deoxyribonucleoside 5'-diphosphate + ATP = a 2'-deoxyribonucleoside 5'-triphosphate + ADP</text>
        <dbReference type="Rhea" id="RHEA:44640"/>
        <dbReference type="ChEBI" id="CHEBI:30616"/>
        <dbReference type="ChEBI" id="CHEBI:61560"/>
        <dbReference type="ChEBI" id="CHEBI:73316"/>
        <dbReference type="ChEBI" id="CHEBI:456216"/>
        <dbReference type="EC" id="2.7.4.6"/>
    </reaction>
</comment>
<dbReference type="PROSITE" id="PS00469">
    <property type="entry name" value="NDPK"/>
    <property type="match status" value="1"/>
</dbReference>
<evidence type="ECO:0000256" key="4">
    <source>
        <dbReference type="ARBA" id="ARBA00022741"/>
    </source>
</evidence>
<feature type="binding site" evidence="7">
    <location>
        <position position="13"/>
    </location>
    <ligand>
        <name>ATP</name>
        <dbReference type="ChEBI" id="CHEBI:30616"/>
    </ligand>
</feature>
<dbReference type="FunFam" id="3.30.70.141:FF:000002">
    <property type="entry name" value="Nucleoside diphosphate kinase"/>
    <property type="match status" value="1"/>
</dbReference>
<dbReference type="Pfam" id="PF00334">
    <property type="entry name" value="NDK"/>
    <property type="match status" value="1"/>
</dbReference>
<keyword evidence="12" id="KW-1185">Reference proteome</keyword>
<accession>U6M800</accession>
<dbReference type="InterPro" id="IPR036850">
    <property type="entry name" value="NDK-like_dom_sf"/>
</dbReference>
<feature type="binding site" evidence="7">
    <location>
        <position position="89"/>
    </location>
    <ligand>
        <name>ATP</name>
        <dbReference type="ChEBI" id="CHEBI:30616"/>
    </ligand>
</feature>
<dbReference type="PRINTS" id="PR01243">
    <property type="entry name" value="NUCDPKINASE"/>
</dbReference>
<keyword evidence="4 9" id="KW-0547">Nucleotide-binding</keyword>
<dbReference type="GO" id="GO:0006241">
    <property type="term" value="P:CTP biosynthetic process"/>
    <property type="evidence" value="ECO:0007669"/>
    <property type="project" value="InterPro"/>
</dbReference>
<feature type="binding site" evidence="7">
    <location>
        <position position="116"/>
    </location>
    <ligand>
        <name>ATP</name>
        <dbReference type="ChEBI" id="CHEBI:30616"/>
    </ligand>
</feature>
<dbReference type="NCBIfam" id="NF001908">
    <property type="entry name" value="PRK00668.1"/>
    <property type="match status" value="1"/>
</dbReference>
<evidence type="ECO:0000256" key="9">
    <source>
        <dbReference type="RuleBase" id="RU004013"/>
    </source>
</evidence>
<dbReference type="InterPro" id="IPR034907">
    <property type="entry name" value="NDK-like_dom"/>
</dbReference>
<evidence type="ECO:0000256" key="5">
    <source>
        <dbReference type="ARBA" id="ARBA00022777"/>
    </source>
</evidence>
<dbReference type="VEuPathDB" id="ToxoDB:EMWEY_00056090"/>
<evidence type="ECO:0000313" key="12">
    <source>
        <dbReference type="Proteomes" id="UP000030763"/>
    </source>
</evidence>
<dbReference type="HAMAP" id="MF_00451">
    <property type="entry name" value="NDP_kinase"/>
    <property type="match status" value="1"/>
</dbReference>
<evidence type="ECO:0000256" key="6">
    <source>
        <dbReference type="ARBA" id="ARBA00022840"/>
    </source>
</evidence>
<feature type="domain" description="Nucleoside diphosphate kinase-like" evidence="10">
    <location>
        <begin position="5"/>
        <end position="142"/>
    </location>
</feature>
<keyword evidence="5 9" id="KW-0418">Kinase</keyword>
<dbReference type="RefSeq" id="XP_013335841.1">
    <property type="nucleotide sequence ID" value="XM_013480387.1"/>
</dbReference>
<evidence type="ECO:0000256" key="1">
    <source>
        <dbReference type="ARBA" id="ARBA00001946"/>
    </source>
</evidence>
<dbReference type="Gene3D" id="3.30.70.141">
    <property type="entry name" value="Nucleoside diphosphate kinase-like domain"/>
    <property type="match status" value="1"/>
</dbReference>
<dbReference type="InterPro" id="IPR023005">
    <property type="entry name" value="Nucleoside_diP_kinase_AS"/>
</dbReference>
<evidence type="ECO:0000313" key="11">
    <source>
        <dbReference type="EMBL" id="CDJ59193.1"/>
    </source>
</evidence>
<evidence type="ECO:0000256" key="2">
    <source>
        <dbReference type="ARBA" id="ARBA00008142"/>
    </source>
</evidence>
<dbReference type="GO" id="GO:0004550">
    <property type="term" value="F:nucleoside diphosphate kinase activity"/>
    <property type="evidence" value="ECO:0007669"/>
    <property type="project" value="UniProtKB-EC"/>
</dbReference>
<dbReference type="GO" id="GO:0006183">
    <property type="term" value="P:GTP biosynthetic process"/>
    <property type="evidence" value="ECO:0007669"/>
    <property type="project" value="InterPro"/>
</dbReference>
<dbReference type="SUPFAM" id="SSF54919">
    <property type="entry name" value="Nucleoside diphosphate kinase, NDK"/>
    <property type="match status" value="1"/>
</dbReference>
<dbReference type="EC" id="2.7.4.6" evidence="9"/>
<dbReference type="EMBL" id="HG720166">
    <property type="protein sequence ID" value="CDJ59193.1"/>
    <property type="molecule type" value="Genomic_DNA"/>
</dbReference>
<feature type="binding site" evidence="7">
    <location>
        <position position="95"/>
    </location>
    <ligand>
        <name>ATP</name>
        <dbReference type="ChEBI" id="CHEBI:30616"/>
    </ligand>
</feature>
<comment type="cofactor">
    <cofactor evidence="1">
        <name>Mg(2+)</name>
        <dbReference type="ChEBI" id="CHEBI:18420"/>
    </cofactor>
</comment>
<gene>
    <name evidence="11" type="ORF">EMWEY_00056090</name>
</gene>
<keyword evidence="6 9" id="KW-0067">ATP-binding</keyword>
<evidence type="ECO:0000256" key="7">
    <source>
        <dbReference type="PROSITE-ProRule" id="PRU00706"/>
    </source>
</evidence>
<sequence>MANRQERTYIMLKPDGVQRGLLPEVLLRFQRKGYKLIAIKMVYPTKDLLEKHYQDLNTKPFFPSLISYMSSGPVVAMVWEGTDVVKQGRKLLGETRPLESQPGTLRGDFCIDVGRNIVHGSDSVESAKKEISLWFKDNELCEWTPANNSWIYELVVERKQQFLKYPRGIVSNRSGIVWGSWWDRTESYWERLGIVSGSFPDRARVVWERLLVSWWDRIGIVMGSYWDRYGIVLGSLWDRIGIVMGSFWDRDGIVMGSYWDRIGIEVGIEVGIVLGS</sequence>
<reference evidence="11" key="1">
    <citation type="submission" date="2013-10" db="EMBL/GenBank/DDBJ databases">
        <title>Genomic analysis of the causative agents of coccidiosis in chickens.</title>
        <authorList>
            <person name="Reid A.J."/>
            <person name="Blake D."/>
            <person name="Billington K."/>
            <person name="Browne H."/>
            <person name="Dunn M."/>
            <person name="Hung S."/>
            <person name="Kawahara F."/>
            <person name="Miranda-Saavedra D."/>
            <person name="Mourier T."/>
            <person name="Nagra H."/>
            <person name="Otto T.D."/>
            <person name="Rawlings N."/>
            <person name="Sanchez A."/>
            <person name="Sanders M."/>
            <person name="Subramaniam C."/>
            <person name="Tay Y."/>
            <person name="Dear P."/>
            <person name="Doerig C."/>
            <person name="Gruber A."/>
            <person name="Parkinson J."/>
            <person name="Shirley M."/>
            <person name="Wan K.L."/>
            <person name="Berriman M."/>
            <person name="Tomley F."/>
            <person name="Pain A."/>
        </authorList>
    </citation>
    <scope>NUCLEOTIDE SEQUENCE [LARGE SCALE GENOMIC DNA]</scope>
    <source>
        <strain evidence="11">Weybridge</strain>
    </source>
</reference>
<reference evidence="11" key="2">
    <citation type="submission" date="2013-10" db="EMBL/GenBank/DDBJ databases">
        <authorList>
            <person name="Aslett M."/>
        </authorList>
    </citation>
    <scope>NUCLEOTIDE SEQUENCE [LARGE SCALE GENOMIC DNA]</scope>
    <source>
        <strain evidence="11">Weybridge</strain>
    </source>
</reference>
<evidence type="ECO:0000256" key="8">
    <source>
        <dbReference type="RuleBase" id="RU004011"/>
    </source>
</evidence>
<dbReference type="PANTHER" id="PTHR11349">
    <property type="entry name" value="NUCLEOSIDE DIPHOSPHATE KINASE"/>
    <property type="match status" value="1"/>
</dbReference>
<dbReference type="InterPro" id="IPR001564">
    <property type="entry name" value="Nucleoside_diP_kinase"/>
</dbReference>
<protein>
    <recommendedName>
        <fullName evidence="9">Nucleoside diphosphate kinase</fullName>
        <ecNumber evidence="9">2.7.4.6</ecNumber>
    </recommendedName>
</protein>
<name>U6M800_EIMMA</name>
<evidence type="ECO:0000259" key="10">
    <source>
        <dbReference type="SMART" id="SM00562"/>
    </source>
</evidence>
<dbReference type="Proteomes" id="UP000030763">
    <property type="component" value="Unassembled WGS sequence"/>
</dbReference>
<feature type="binding site" evidence="7">
    <location>
        <position position="61"/>
    </location>
    <ligand>
        <name>ATP</name>
        <dbReference type="ChEBI" id="CHEBI:30616"/>
    </ligand>
</feature>
<dbReference type="OrthoDB" id="2162449at2759"/>
<dbReference type="GO" id="GO:0005524">
    <property type="term" value="F:ATP binding"/>
    <property type="evidence" value="ECO:0007669"/>
    <property type="project" value="UniProtKB-KW"/>
</dbReference>